<evidence type="ECO:0000259" key="8">
    <source>
        <dbReference type="PROSITE" id="PS50157"/>
    </source>
</evidence>
<dbReference type="Proteomes" id="UP000307169">
    <property type="component" value="Unassembled WGS sequence"/>
</dbReference>
<dbReference type="GO" id="GO:0000981">
    <property type="term" value="F:DNA-binding transcription factor activity, RNA polymerase II-specific"/>
    <property type="evidence" value="ECO:0007669"/>
    <property type="project" value="UniProtKB-ARBA"/>
</dbReference>
<reference evidence="14 15" key="1">
    <citation type="submission" date="2019-03" db="EMBL/GenBank/DDBJ databases">
        <title>Sequencing 25 genomes of Wallemia mellicola.</title>
        <authorList>
            <person name="Gostincar C."/>
        </authorList>
    </citation>
    <scope>NUCLEOTIDE SEQUENCE [LARGE SCALE GENOMIC DNA]</scope>
    <source>
        <strain evidence="10 15">EXF-1262</strain>
        <strain evidence="13 16">EXF-1274</strain>
        <strain evidence="9 17">EXF-6152</strain>
        <strain evidence="12 18">EXF-757</strain>
        <strain evidence="11 14">EXF-8738</strain>
    </source>
</reference>
<dbReference type="GO" id="GO:0000978">
    <property type="term" value="F:RNA polymerase II cis-regulatory region sequence-specific DNA binding"/>
    <property type="evidence" value="ECO:0007669"/>
    <property type="project" value="TreeGrafter"/>
</dbReference>
<name>A0A4T0PAU0_9BASI</name>
<dbReference type="PROSITE" id="PS50157">
    <property type="entry name" value="ZINC_FINGER_C2H2_2"/>
    <property type="match status" value="4"/>
</dbReference>
<feature type="domain" description="C2H2-type" evidence="8">
    <location>
        <begin position="114"/>
        <end position="144"/>
    </location>
</feature>
<dbReference type="Proteomes" id="UP000310708">
    <property type="component" value="Unassembled WGS sequence"/>
</dbReference>
<comment type="caution">
    <text evidence="9">The sequence shown here is derived from an EMBL/GenBank/DDBJ whole genome shotgun (WGS) entry which is preliminary data.</text>
</comment>
<evidence type="ECO:0000313" key="16">
    <source>
        <dbReference type="Proteomes" id="UP000309601"/>
    </source>
</evidence>
<keyword evidence="3 6" id="KW-0863">Zinc-finger</keyword>
<dbReference type="SUPFAM" id="SSF57667">
    <property type="entry name" value="beta-beta-alpha zinc fingers"/>
    <property type="match status" value="2"/>
</dbReference>
<evidence type="ECO:0000313" key="15">
    <source>
        <dbReference type="Proteomes" id="UP000307169"/>
    </source>
</evidence>
<dbReference type="EMBL" id="SPRO01000003">
    <property type="protein sequence ID" value="TIC33897.1"/>
    <property type="molecule type" value="Genomic_DNA"/>
</dbReference>
<evidence type="ECO:0000256" key="2">
    <source>
        <dbReference type="ARBA" id="ARBA00022737"/>
    </source>
</evidence>
<evidence type="ECO:0000256" key="5">
    <source>
        <dbReference type="ARBA" id="ARBA00023242"/>
    </source>
</evidence>
<dbReference type="FunFam" id="3.30.160.60:FF:000446">
    <property type="entry name" value="Zinc finger protein"/>
    <property type="match status" value="1"/>
</dbReference>
<feature type="domain" description="C2H2-type" evidence="8">
    <location>
        <begin position="26"/>
        <end position="55"/>
    </location>
</feature>
<evidence type="ECO:0000313" key="10">
    <source>
        <dbReference type="EMBL" id="TIC04229.1"/>
    </source>
</evidence>
<gene>
    <name evidence="12" type="ORF">E3Q01_00989</name>
    <name evidence="13" type="ORF">E3Q02_00643</name>
    <name evidence="11" type="ORF">E3Q10_00523</name>
    <name evidence="10" type="ORF">E3Q17_00585</name>
    <name evidence="9" type="ORF">E3Q22_00889</name>
</gene>
<dbReference type="Proteomes" id="UP000305647">
    <property type="component" value="Unassembled WGS sequence"/>
</dbReference>
<feature type="compositionally biased region" description="Polar residues" evidence="7">
    <location>
        <begin position="1"/>
        <end position="10"/>
    </location>
</feature>
<dbReference type="Proteomes" id="UP000309601">
    <property type="component" value="Unassembled WGS sequence"/>
</dbReference>
<evidence type="ECO:0000256" key="1">
    <source>
        <dbReference type="ARBA" id="ARBA00022723"/>
    </source>
</evidence>
<dbReference type="AlphaFoldDB" id="A0A4T0PAU0"/>
<dbReference type="OMA" id="HEEICIF"/>
<dbReference type="EMBL" id="SPRH01000004">
    <property type="protein sequence ID" value="TIC04229.1"/>
    <property type="molecule type" value="Genomic_DNA"/>
</dbReference>
<evidence type="ECO:0000313" key="9">
    <source>
        <dbReference type="EMBL" id="TIB81682.1"/>
    </source>
</evidence>
<evidence type="ECO:0000313" key="11">
    <source>
        <dbReference type="EMBL" id="TIC33897.1"/>
    </source>
</evidence>
<evidence type="ECO:0000313" key="17">
    <source>
        <dbReference type="Proteomes" id="UP000310685"/>
    </source>
</evidence>
<feature type="region of interest" description="Disordered" evidence="7">
    <location>
        <begin position="1"/>
        <end position="21"/>
    </location>
</feature>
<proteinExistence type="predicted"/>
<evidence type="ECO:0000313" key="13">
    <source>
        <dbReference type="EMBL" id="TIC70303.1"/>
    </source>
</evidence>
<evidence type="ECO:0000313" key="18">
    <source>
        <dbReference type="Proteomes" id="UP000310708"/>
    </source>
</evidence>
<dbReference type="GO" id="GO:0008270">
    <property type="term" value="F:zinc ion binding"/>
    <property type="evidence" value="ECO:0007669"/>
    <property type="project" value="UniProtKB-KW"/>
</dbReference>
<dbReference type="InterPro" id="IPR036236">
    <property type="entry name" value="Znf_C2H2_sf"/>
</dbReference>
<evidence type="ECO:0000256" key="4">
    <source>
        <dbReference type="ARBA" id="ARBA00022833"/>
    </source>
</evidence>
<keyword evidence="4" id="KW-0862">Zinc</keyword>
<dbReference type="InterPro" id="IPR013087">
    <property type="entry name" value="Znf_C2H2_type"/>
</dbReference>
<feature type="domain" description="C2H2-type" evidence="8">
    <location>
        <begin position="86"/>
        <end position="113"/>
    </location>
</feature>
<dbReference type="Pfam" id="PF00096">
    <property type="entry name" value="zf-C2H2"/>
    <property type="match status" value="4"/>
</dbReference>
<dbReference type="SMART" id="SM00355">
    <property type="entry name" value="ZnF_C2H2"/>
    <property type="match status" value="4"/>
</dbReference>
<dbReference type="EMBL" id="SPRX01000008">
    <property type="protein sequence ID" value="TIC68174.1"/>
    <property type="molecule type" value="Genomic_DNA"/>
</dbReference>
<dbReference type="PANTHER" id="PTHR23235">
    <property type="entry name" value="KRUEPPEL-LIKE TRANSCRIPTION FACTOR"/>
    <property type="match status" value="1"/>
</dbReference>
<feature type="domain" description="C2H2-type" evidence="8">
    <location>
        <begin position="56"/>
        <end position="85"/>
    </location>
</feature>
<feature type="region of interest" description="Disordered" evidence="7">
    <location>
        <begin position="132"/>
        <end position="161"/>
    </location>
</feature>
<evidence type="ECO:0000256" key="7">
    <source>
        <dbReference type="SAM" id="MobiDB-lite"/>
    </source>
</evidence>
<evidence type="ECO:0000313" key="14">
    <source>
        <dbReference type="Proteomes" id="UP000305647"/>
    </source>
</evidence>
<protein>
    <recommendedName>
        <fullName evidence="8">C2H2-type domain-containing protein</fullName>
    </recommendedName>
</protein>
<dbReference type="PANTHER" id="PTHR23235:SF142">
    <property type="entry name" value="ZINC FINGER PROTEIN 384"/>
    <property type="match status" value="1"/>
</dbReference>
<sequence length="367" mass="40865">MDIVNLVNNADTRKSSKNASTQPRPFACTYGNCTKAFARRSDLQRHLRIHLNERPFACPIDGCSKTFIQRSALTVHIRVHTGERPHTCEQCGKAFSDSSSLARHRRIHTGKRPYKCPVEGCNKTFCRKTTLTKHTKRNHQSQSSLSNSPSPSPSPEAQQSNVPALTIPQPLTQQLSQSPLQCLPITQPSLYALSQEEKPQFMDNSQFRLQSPICMSSYQSQESPSNSTVFSSPTTPTYATEAQFLYQHPPPPQGAFSYYESTSPFLYVDTSNQKSQMGLNNQSQLLTPPQSADPNNFGPFAYVPPPLAVTDDYNTYPFVPPSPPLTGNCETSYSNQSLIDESHYHHETYPHPNVLTGLGLDLVQDGE</sequence>
<dbReference type="Proteomes" id="UP000310685">
    <property type="component" value="Unassembled WGS sequence"/>
</dbReference>
<evidence type="ECO:0000313" key="12">
    <source>
        <dbReference type="EMBL" id="TIC68174.1"/>
    </source>
</evidence>
<evidence type="ECO:0000256" key="3">
    <source>
        <dbReference type="ARBA" id="ARBA00022771"/>
    </source>
</evidence>
<dbReference type="EMBL" id="SPRC01000006">
    <property type="protein sequence ID" value="TIB81682.1"/>
    <property type="molecule type" value="Genomic_DNA"/>
</dbReference>
<accession>A0A4T0PAU0</accession>
<dbReference type="EMBL" id="SPRW01000004">
    <property type="protein sequence ID" value="TIC70303.1"/>
    <property type="molecule type" value="Genomic_DNA"/>
</dbReference>
<feature type="compositionally biased region" description="Low complexity" evidence="7">
    <location>
        <begin position="140"/>
        <end position="161"/>
    </location>
</feature>
<dbReference type="FunFam" id="3.30.160.60:FF:000125">
    <property type="entry name" value="Putative zinc finger protein 143"/>
    <property type="match status" value="1"/>
</dbReference>
<keyword evidence="5" id="KW-0539">Nucleus</keyword>
<dbReference type="Gene3D" id="3.30.160.60">
    <property type="entry name" value="Classic Zinc Finger"/>
    <property type="match status" value="4"/>
</dbReference>
<evidence type="ECO:0000256" key="6">
    <source>
        <dbReference type="PROSITE-ProRule" id="PRU00042"/>
    </source>
</evidence>
<keyword evidence="2" id="KW-0677">Repeat</keyword>
<dbReference type="FunFam" id="3.30.160.60:FF:000072">
    <property type="entry name" value="zinc finger protein 143 isoform X1"/>
    <property type="match status" value="1"/>
</dbReference>
<keyword evidence="1" id="KW-0479">Metal-binding</keyword>
<organism evidence="9 17">
    <name type="scientific">Wallemia mellicola</name>
    <dbReference type="NCBI Taxonomy" id="1708541"/>
    <lineage>
        <taxon>Eukaryota</taxon>
        <taxon>Fungi</taxon>
        <taxon>Dikarya</taxon>
        <taxon>Basidiomycota</taxon>
        <taxon>Wallemiomycotina</taxon>
        <taxon>Wallemiomycetes</taxon>
        <taxon>Wallemiales</taxon>
        <taxon>Wallemiaceae</taxon>
        <taxon>Wallemia</taxon>
    </lineage>
</organism>
<dbReference type="PROSITE" id="PS00028">
    <property type="entry name" value="ZINC_FINGER_C2H2_1"/>
    <property type="match status" value="4"/>
</dbReference>